<evidence type="ECO:0000313" key="3">
    <source>
        <dbReference type="EMBL" id="MBI2877838.1"/>
    </source>
</evidence>
<dbReference type="InterPro" id="IPR019734">
    <property type="entry name" value="TPR_rpt"/>
</dbReference>
<dbReference type="Proteomes" id="UP000769766">
    <property type="component" value="Unassembled WGS sequence"/>
</dbReference>
<name>A0A932CQW5_UNCTE</name>
<accession>A0A932CQW5</accession>
<comment type="caution">
    <text evidence="3">The sequence shown here is derived from an EMBL/GenBank/DDBJ whole genome shotgun (WGS) entry which is preliminary data.</text>
</comment>
<sequence>MAEKQNGAPGGLAQAEALFKAGRFQEALDAYRRVADLYPQAPDGPESLFWVGYLYLLNLGEEVPPRGMARQSFQALVARYPNAPQRAWAEILIRLIDQLEESEKKRVDGQQAHETLMQELGESKTEQERLLQEREALKRELEGLQQRIERLKGENAGLKTELKRLKDLDILLEKKSQPLGP</sequence>
<protein>
    <submittedName>
        <fullName evidence="3">Tetratricopeptide repeat protein</fullName>
    </submittedName>
</protein>
<keyword evidence="2" id="KW-0175">Coiled coil</keyword>
<keyword evidence="1" id="KW-0802">TPR repeat</keyword>
<reference evidence="3" key="1">
    <citation type="submission" date="2020-07" db="EMBL/GenBank/DDBJ databases">
        <title>Huge and variable diversity of episymbiotic CPR bacteria and DPANN archaea in groundwater ecosystems.</title>
        <authorList>
            <person name="He C.Y."/>
            <person name="Keren R."/>
            <person name="Whittaker M."/>
            <person name="Farag I.F."/>
            <person name="Doudna J."/>
            <person name="Cate J.H.D."/>
            <person name="Banfield J.F."/>
        </authorList>
    </citation>
    <scope>NUCLEOTIDE SEQUENCE</scope>
    <source>
        <strain evidence="3">NC_groundwater_672_Ag_B-0.1um_62_36</strain>
    </source>
</reference>
<dbReference type="InterPro" id="IPR011990">
    <property type="entry name" value="TPR-like_helical_dom_sf"/>
</dbReference>
<dbReference type="Pfam" id="PF13174">
    <property type="entry name" value="TPR_6"/>
    <property type="match status" value="1"/>
</dbReference>
<evidence type="ECO:0000313" key="4">
    <source>
        <dbReference type="Proteomes" id="UP000769766"/>
    </source>
</evidence>
<evidence type="ECO:0000256" key="2">
    <source>
        <dbReference type="SAM" id="Coils"/>
    </source>
</evidence>
<proteinExistence type="predicted"/>
<feature type="repeat" description="TPR" evidence="1">
    <location>
        <begin position="8"/>
        <end position="41"/>
    </location>
</feature>
<dbReference type="EMBL" id="JACPRF010000406">
    <property type="protein sequence ID" value="MBI2877838.1"/>
    <property type="molecule type" value="Genomic_DNA"/>
</dbReference>
<evidence type="ECO:0000256" key="1">
    <source>
        <dbReference type="PROSITE-ProRule" id="PRU00339"/>
    </source>
</evidence>
<dbReference type="PROSITE" id="PS50005">
    <property type="entry name" value="TPR"/>
    <property type="match status" value="1"/>
</dbReference>
<gene>
    <name evidence="3" type="ORF">HYY20_13265</name>
</gene>
<dbReference type="AlphaFoldDB" id="A0A932CQW5"/>
<dbReference type="Gene3D" id="1.25.40.10">
    <property type="entry name" value="Tetratricopeptide repeat domain"/>
    <property type="match status" value="1"/>
</dbReference>
<feature type="coiled-coil region" evidence="2">
    <location>
        <begin position="113"/>
        <end position="168"/>
    </location>
</feature>
<organism evidence="3 4">
    <name type="scientific">Tectimicrobiota bacterium</name>
    <dbReference type="NCBI Taxonomy" id="2528274"/>
    <lineage>
        <taxon>Bacteria</taxon>
        <taxon>Pseudomonadati</taxon>
        <taxon>Nitrospinota/Tectimicrobiota group</taxon>
        <taxon>Candidatus Tectimicrobiota</taxon>
    </lineage>
</organism>
<dbReference type="SUPFAM" id="SSF48452">
    <property type="entry name" value="TPR-like"/>
    <property type="match status" value="1"/>
</dbReference>